<comment type="caution">
    <text evidence="1">The sequence shown here is derived from an EMBL/GenBank/DDBJ whole genome shotgun (WGS) entry which is preliminary data.</text>
</comment>
<keyword evidence="2" id="KW-1185">Reference proteome</keyword>
<evidence type="ECO:0000313" key="2">
    <source>
        <dbReference type="Proteomes" id="UP000481861"/>
    </source>
</evidence>
<organism evidence="1 2">
    <name type="scientific">Massariosphaeria phaeospora</name>
    <dbReference type="NCBI Taxonomy" id="100035"/>
    <lineage>
        <taxon>Eukaryota</taxon>
        <taxon>Fungi</taxon>
        <taxon>Dikarya</taxon>
        <taxon>Ascomycota</taxon>
        <taxon>Pezizomycotina</taxon>
        <taxon>Dothideomycetes</taxon>
        <taxon>Pleosporomycetidae</taxon>
        <taxon>Pleosporales</taxon>
        <taxon>Pleosporales incertae sedis</taxon>
        <taxon>Massariosphaeria</taxon>
    </lineage>
</organism>
<gene>
    <name evidence="1" type="ORF">BDV95DRAFT_9911</name>
</gene>
<evidence type="ECO:0000313" key="1">
    <source>
        <dbReference type="EMBL" id="KAF2878080.1"/>
    </source>
</evidence>
<protein>
    <submittedName>
        <fullName evidence="1">Uncharacterized protein</fullName>
    </submittedName>
</protein>
<reference evidence="1 2" key="1">
    <citation type="submission" date="2020-01" db="EMBL/GenBank/DDBJ databases">
        <authorList>
            <consortium name="DOE Joint Genome Institute"/>
            <person name="Haridas S."/>
            <person name="Albert R."/>
            <person name="Binder M."/>
            <person name="Bloem J."/>
            <person name="Labutti K."/>
            <person name="Salamov A."/>
            <person name="Andreopoulos B."/>
            <person name="Baker S.E."/>
            <person name="Barry K."/>
            <person name="Bills G."/>
            <person name="Bluhm B.H."/>
            <person name="Cannon C."/>
            <person name="Castanera R."/>
            <person name="Culley D.E."/>
            <person name="Daum C."/>
            <person name="Ezra D."/>
            <person name="Gonzalez J.B."/>
            <person name="Henrissat B."/>
            <person name="Kuo A."/>
            <person name="Liang C."/>
            <person name="Lipzen A."/>
            <person name="Lutzoni F."/>
            <person name="Magnuson J."/>
            <person name="Mondo S."/>
            <person name="Nolan M."/>
            <person name="Ohm R."/>
            <person name="Pangilinan J."/>
            <person name="Park H.-J.H."/>
            <person name="Ramirez L."/>
            <person name="Alfaro M."/>
            <person name="Sun H."/>
            <person name="Tritt A."/>
            <person name="Yoshinaga Y."/>
            <person name="Zwiers L.-H.L."/>
            <person name="Turgeon B.G."/>
            <person name="Goodwin S.B."/>
            <person name="Spatafora J.W."/>
            <person name="Crous P.W."/>
            <person name="Grigoriev I.V."/>
        </authorList>
    </citation>
    <scope>NUCLEOTIDE SEQUENCE [LARGE SCALE GENOMIC DNA]</scope>
    <source>
        <strain evidence="1 2">CBS 611.86</strain>
    </source>
</reference>
<dbReference type="AlphaFoldDB" id="A0A7C8MDU4"/>
<proteinExistence type="predicted"/>
<accession>A0A7C8MDU4</accession>
<sequence length="173" mass="18863">MCHDRTGVGSAAAVWLSSCRTPHPASAHSTPRRTLAVPLHLEIYHTCHCCMSVETSPFRHRLLLLCSTGMPSPVAPSASAVCSPPRAIALGRLQSLIAGRRTRNSLAVQAQQQLVSSKVCRRRAASAALEHCGRTKAAPRQAMPRNHLVYNVLRLDRPSSQDLDQLWPCKKAC</sequence>
<dbReference type="PROSITE" id="PS51257">
    <property type="entry name" value="PROKAR_LIPOPROTEIN"/>
    <property type="match status" value="1"/>
</dbReference>
<dbReference type="EMBL" id="JAADJZ010000001">
    <property type="protein sequence ID" value="KAF2878080.1"/>
    <property type="molecule type" value="Genomic_DNA"/>
</dbReference>
<dbReference type="Proteomes" id="UP000481861">
    <property type="component" value="Unassembled WGS sequence"/>
</dbReference>
<name>A0A7C8MDU4_9PLEO</name>